<dbReference type="InterPro" id="IPR048498">
    <property type="entry name" value="WW_USP8"/>
</dbReference>
<accession>A0A0E9WR47</accession>
<reference evidence="2" key="1">
    <citation type="submission" date="2014-11" db="EMBL/GenBank/DDBJ databases">
        <authorList>
            <person name="Amaro Gonzalez C."/>
        </authorList>
    </citation>
    <scope>NUCLEOTIDE SEQUENCE</scope>
</reference>
<proteinExistence type="predicted"/>
<dbReference type="AlphaFoldDB" id="A0A0E9WR47"/>
<dbReference type="EMBL" id="GBXM01015836">
    <property type="protein sequence ID" value="JAH92741.1"/>
    <property type="molecule type" value="Transcribed_RNA"/>
</dbReference>
<feature type="domain" description="USP8 WW" evidence="1">
    <location>
        <begin position="5"/>
        <end position="37"/>
    </location>
</feature>
<name>A0A0E9WR47_ANGAN</name>
<sequence>MGRSVPGLPIGWMKFLDTVTGTYRYYHSPTNRVHLYPPEVSVSQTPLAKSRRLLN</sequence>
<dbReference type="Pfam" id="PF20625">
    <property type="entry name" value="WW_USP8"/>
    <property type="match status" value="1"/>
</dbReference>
<evidence type="ECO:0000313" key="2">
    <source>
        <dbReference type="EMBL" id="JAH92741.1"/>
    </source>
</evidence>
<reference evidence="2" key="2">
    <citation type="journal article" date="2015" name="Fish Shellfish Immunol.">
        <title>Early steps in the European eel (Anguilla anguilla)-Vibrio vulnificus interaction in the gills: Role of the RtxA13 toxin.</title>
        <authorList>
            <person name="Callol A."/>
            <person name="Pajuelo D."/>
            <person name="Ebbesson L."/>
            <person name="Teles M."/>
            <person name="MacKenzie S."/>
            <person name="Amaro C."/>
        </authorList>
    </citation>
    <scope>NUCLEOTIDE SEQUENCE</scope>
</reference>
<evidence type="ECO:0000259" key="1">
    <source>
        <dbReference type="Pfam" id="PF20625"/>
    </source>
</evidence>
<protein>
    <recommendedName>
        <fullName evidence="1">USP8 WW domain-containing protein</fullName>
    </recommendedName>
</protein>
<organism evidence="2">
    <name type="scientific">Anguilla anguilla</name>
    <name type="common">European freshwater eel</name>
    <name type="synonym">Muraena anguilla</name>
    <dbReference type="NCBI Taxonomy" id="7936"/>
    <lineage>
        <taxon>Eukaryota</taxon>
        <taxon>Metazoa</taxon>
        <taxon>Chordata</taxon>
        <taxon>Craniata</taxon>
        <taxon>Vertebrata</taxon>
        <taxon>Euteleostomi</taxon>
        <taxon>Actinopterygii</taxon>
        <taxon>Neopterygii</taxon>
        <taxon>Teleostei</taxon>
        <taxon>Anguilliformes</taxon>
        <taxon>Anguillidae</taxon>
        <taxon>Anguilla</taxon>
    </lineage>
</organism>